<dbReference type="GO" id="GO:0046872">
    <property type="term" value="F:metal ion binding"/>
    <property type="evidence" value="ECO:0007669"/>
    <property type="project" value="UniProtKB-KW"/>
</dbReference>
<evidence type="ECO:0000256" key="6">
    <source>
        <dbReference type="HAMAP-Rule" id="MF_00900"/>
    </source>
</evidence>
<dbReference type="InterPro" id="IPR030394">
    <property type="entry name" value="G_HFLX_dom"/>
</dbReference>
<dbReference type="PIRSF" id="PIRSF006809">
    <property type="entry name" value="GTP-binding_hflX_prd"/>
    <property type="match status" value="1"/>
</dbReference>
<proteinExistence type="inferred from homology"/>
<dbReference type="NCBIfam" id="TIGR03156">
    <property type="entry name" value="GTP_HflX"/>
    <property type="match status" value="1"/>
</dbReference>
<comment type="similarity">
    <text evidence="6">Belongs to the TRAFAC class OBG-HflX-like GTPase superfamily. HflX GTPase family.</text>
</comment>
<dbReference type="GO" id="GO:0005737">
    <property type="term" value="C:cytoplasm"/>
    <property type="evidence" value="ECO:0007669"/>
    <property type="project" value="UniProtKB-SubCell"/>
</dbReference>
<feature type="coiled-coil region" evidence="9">
    <location>
        <begin position="165"/>
        <end position="199"/>
    </location>
</feature>
<keyword evidence="5 6" id="KW-0342">GTP-binding</keyword>
<keyword evidence="4 8" id="KW-0460">Magnesium</keyword>
<evidence type="ECO:0000256" key="1">
    <source>
        <dbReference type="ARBA" id="ARBA00022490"/>
    </source>
</evidence>
<comment type="function">
    <text evidence="6">GTPase that associates with the 50S ribosomal subunit and may have a role during protein synthesis or ribosome biogenesis.</text>
</comment>
<comment type="caution">
    <text evidence="11">The sequence shown here is derived from an EMBL/GenBank/DDBJ whole genome shotgun (WGS) entry which is preliminary data.</text>
</comment>
<dbReference type="Gene3D" id="6.10.250.2860">
    <property type="match status" value="1"/>
</dbReference>
<dbReference type="InterPro" id="IPR032305">
    <property type="entry name" value="GTP-bd_M"/>
</dbReference>
<dbReference type="AlphaFoldDB" id="A0A133PSK4"/>
<evidence type="ECO:0000313" key="11">
    <source>
        <dbReference type="EMBL" id="KXA31804.1"/>
    </source>
</evidence>
<keyword evidence="3 6" id="KW-0547">Nucleotide-binding</keyword>
<dbReference type="GO" id="GO:0005525">
    <property type="term" value="F:GTP binding"/>
    <property type="evidence" value="ECO:0007669"/>
    <property type="project" value="UniProtKB-UniRule"/>
</dbReference>
<reference evidence="11 12" key="1">
    <citation type="submission" date="2016-01" db="EMBL/GenBank/DDBJ databases">
        <authorList>
            <person name="Oliw E.H."/>
        </authorList>
    </citation>
    <scope>NUCLEOTIDE SEQUENCE [LARGE SCALE GENOMIC DNA]</scope>
    <source>
        <strain evidence="11 12">CMW7756A</strain>
    </source>
</reference>
<comment type="cofactor">
    <cofactor evidence="8">
        <name>Mg(2+)</name>
        <dbReference type="ChEBI" id="CHEBI:18420"/>
    </cofactor>
</comment>
<evidence type="ECO:0000256" key="3">
    <source>
        <dbReference type="ARBA" id="ARBA00022741"/>
    </source>
</evidence>
<evidence type="ECO:0000256" key="8">
    <source>
        <dbReference type="PIRSR" id="PIRSR006809-2"/>
    </source>
</evidence>
<dbReference type="PANTHER" id="PTHR10229:SF0">
    <property type="entry name" value="GTP-BINDING PROTEIN 6-RELATED"/>
    <property type="match status" value="1"/>
</dbReference>
<evidence type="ECO:0000256" key="4">
    <source>
        <dbReference type="ARBA" id="ARBA00022842"/>
    </source>
</evidence>
<dbReference type="InterPro" id="IPR006073">
    <property type="entry name" value="GTP-bd"/>
</dbReference>
<dbReference type="InterPro" id="IPR016496">
    <property type="entry name" value="GTPase_HflX"/>
</dbReference>
<feature type="binding site" evidence="7">
    <location>
        <begin position="240"/>
        <end position="244"/>
    </location>
    <ligand>
        <name>GTP</name>
        <dbReference type="ChEBI" id="CHEBI:37565"/>
    </ligand>
</feature>
<dbReference type="CDD" id="cd01878">
    <property type="entry name" value="HflX"/>
    <property type="match status" value="1"/>
</dbReference>
<gene>
    <name evidence="6" type="primary">hflX</name>
    <name evidence="11" type="ORF">HMPREF3229_00054</name>
</gene>
<keyword evidence="2 8" id="KW-0479">Metal-binding</keyword>
<dbReference type="PATRIC" id="fig|54005.3.peg.54"/>
<dbReference type="GO" id="GO:0043022">
    <property type="term" value="F:ribosome binding"/>
    <property type="evidence" value="ECO:0007669"/>
    <property type="project" value="TreeGrafter"/>
</dbReference>
<dbReference type="Gene3D" id="3.40.50.11060">
    <property type="entry name" value="GTPase HflX, N-terminal domain"/>
    <property type="match status" value="1"/>
</dbReference>
<dbReference type="Gene3D" id="3.40.50.300">
    <property type="entry name" value="P-loop containing nucleotide triphosphate hydrolases"/>
    <property type="match status" value="1"/>
</dbReference>
<feature type="binding site" evidence="7">
    <location>
        <begin position="212"/>
        <end position="219"/>
    </location>
    <ligand>
        <name>GTP</name>
        <dbReference type="ChEBI" id="CHEBI:37565"/>
    </ligand>
</feature>
<dbReference type="RefSeq" id="WP_060799354.1">
    <property type="nucleotide sequence ID" value="NZ_KQ957085.1"/>
</dbReference>
<dbReference type="SUPFAM" id="SSF52540">
    <property type="entry name" value="P-loop containing nucleoside triphosphate hydrolases"/>
    <property type="match status" value="1"/>
</dbReference>
<keyword evidence="9" id="KW-0175">Coiled coil</keyword>
<dbReference type="EMBL" id="LRQE01000002">
    <property type="protein sequence ID" value="KXA31804.1"/>
    <property type="molecule type" value="Genomic_DNA"/>
</dbReference>
<name>A0A133PSK4_9FIRM</name>
<dbReference type="HAMAP" id="MF_00900">
    <property type="entry name" value="GTPase_HflX"/>
    <property type="match status" value="1"/>
</dbReference>
<protein>
    <recommendedName>
        <fullName evidence="6">GTPase HflX</fullName>
    </recommendedName>
    <alternativeName>
        <fullName evidence="6">GTP-binding protein HflX</fullName>
    </alternativeName>
</protein>
<feature type="binding site" evidence="8">
    <location>
        <position position="242"/>
    </location>
    <ligand>
        <name>Mg(2+)</name>
        <dbReference type="ChEBI" id="CHEBI:18420"/>
    </ligand>
</feature>
<feature type="binding site" evidence="7">
    <location>
        <begin position="353"/>
        <end position="355"/>
    </location>
    <ligand>
        <name>GTP</name>
        <dbReference type="ChEBI" id="CHEBI:37565"/>
    </ligand>
</feature>
<dbReference type="Pfam" id="PF13167">
    <property type="entry name" value="GTP-bdg_N"/>
    <property type="match status" value="1"/>
</dbReference>
<feature type="binding site" evidence="7">
    <location>
        <begin position="262"/>
        <end position="265"/>
    </location>
    <ligand>
        <name>GTP</name>
        <dbReference type="ChEBI" id="CHEBI:37565"/>
    </ligand>
</feature>
<evidence type="ECO:0000313" key="12">
    <source>
        <dbReference type="Proteomes" id="UP000070174"/>
    </source>
</evidence>
<sequence length="429" mass="49125">MDNVYLENLNSNKKLEKVITVGTNIGAYPHSLETSMKELAELVYADGAEVVGEVTQNIYKFNPKYLIGSGKVDEIKEMVELLEVDAVVFNDELSGIQVRNLEKRIKKKVIDRTNLILDIFGLRATTYEAKLQVELARLEYQLPRLLGIDGWSRTGGGIGTRGPGEQIIETDRRRLKREIDKIKEKLEKAKKTRDTTRERRIDSNIPIVSLVGYTNAGKSTILNRLKDEESGEVSVKNMLFETLDPSSRKARLLSGREFIISDTVGFVSKLPTKIVEAFKSTLEEIKYSDLILHVIDASSEDLEIQYNTTMAILKDIEVLDKNIITVFNKVDRVDLYDINLPLRVMPDKKVYISALKDENMDSLLKIIEDNLDEKYFDVKLKFAYNDTDLLYKLVEKFDAKPIYEEDGIYLDLKLEEREYGKVKDYVVNV</sequence>
<dbReference type="PRINTS" id="PR00326">
    <property type="entry name" value="GTP1OBG"/>
</dbReference>
<dbReference type="GO" id="GO:0003924">
    <property type="term" value="F:GTPase activity"/>
    <property type="evidence" value="ECO:0007669"/>
    <property type="project" value="UniProtKB-UniRule"/>
</dbReference>
<evidence type="ECO:0000256" key="2">
    <source>
        <dbReference type="ARBA" id="ARBA00022723"/>
    </source>
</evidence>
<evidence type="ECO:0000256" key="5">
    <source>
        <dbReference type="ARBA" id="ARBA00023134"/>
    </source>
</evidence>
<organism evidence="11">
    <name type="scientific">Peptoniphilus harei</name>
    <dbReference type="NCBI Taxonomy" id="54005"/>
    <lineage>
        <taxon>Bacteria</taxon>
        <taxon>Bacillati</taxon>
        <taxon>Bacillota</taxon>
        <taxon>Tissierellia</taxon>
        <taxon>Tissierellales</taxon>
        <taxon>Peptoniphilaceae</taxon>
        <taxon>Peptoniphilus</taxon>
    </lineage>
</organism>
<dbReference type="Pfam" id="PF16360">
    <property type="entry name" value="GTP-bdg_M"/>
    <property type="match status" value="1"/>
</dbReference>
<evidence type="ECO:0000259" key="10">
    <source>
        <dbReference type="PROSITE" id="PS51705"/>
    </source>
</evidence>
<feature type="binding site" evidence="7">
    <location>
        <begin position="328"/>
        <end position="331"/>
    </location>
    <ligand>
        <name>GTP</name>
        <dbReference type="ChEBI" id="CHEBI:37565"/>
    </ligand>
</feature>
<dbReference type="PROSITE" id="PS51705">
    <property type="entry name" value="G_HFLX"/>
    <property type="match status" value="1"/>
</dbReference>
<feature type="domain" description="Hflx-type G" evidence="10">
    <location>
        <begin position="206"/>
        <end position="375"/>
    </location>
</feature>
<dbReference type="FunFam" id="3.40.50.11060:FF:000001">
    <property type="entry name" value="GTPase HflX"/>
    <property type="match status" value="1"/>
</dbReference>
<evidence type="ECO:0000256" key="7">
    <source>
        <dbReference type="PIRSR" id="PIRSR006809-1"/>
    </source>
</evidence>
<accession>A0A133PSK4</accession>
<feature type="binding site" evidence="8">
    <location>
        <position position="219"/>
    </location>
    <ligand>
        <name>Mg(2+)</name>
        <dbReference type="ChEBI" id="CHEBI:18420"/>
    </ligand>
</feature>
<dbReference type="PANTHER" id="PTHR10229">
    <property type="entry name" value="GTP-BINDING PROTEIN HFLX"/>
    <property type="match status" value="1"/>
</dbReference>
<keyword evidence="1 6" id="KW-0963">Cytoplasm</keyword>
<comment type="subunit">
    <text evidence="6">Monomer. Associates with the 50S ribosomal subunit.</text>
</comment>
<dbReference type="InterPro" id="IPR025121">
    <property type="entry name" value="GTPase_HflX_N"/>
</dbReference>
<dbReference type="Proteomes" id="UP000070174">
    <property type="component" value="Unassembled WGS sequence"/>
</dbReference>
<comment type="subcellular location">
    <subcellularLocation>
        <location evidence="6">Cytoplasm</location>
    </subcellularLocation>
    <text evidence="6">May associate with membranes.</text>
</comment>
<evidence type="ECO:0000256" key="9">
    <source>
        <dbReference type="SAM" id="Coils"/>
    </source>
</evidence>
<dbReference type="Pfam" id="PF01926">
    <property type="entry name" value="MMR_HSR1"/>
    <property type="match status" value="1"/>
</dbReference>
<dbReference type="InterPro" id="IPR027417">
    <property type="entry name" value="P-loop_NTPase"/>
</dbReference>
<dbReference type="InterPro" id="IPR042108">
    <property type="entry name" value="GTPase_HflX_N_sf"/>
</dbReference>